<dbReference type="EMBL" id="CP003837">
    <property type="protein sequence ID" value="AGH42487.1"/>
    <property type="molecule type" value="Genomic_DNA"/>
</dbReference>
<gene>
    <name evidence="1" type="ORF">C427_0377</name>
</gene>
<dbReference type="PATRIC" id="fig|1129794.4.peg.373"/>
<keyword evidence="2" id="KW-1185">Reference proteome</keyword>
<protein>
    <submittedName>
        <fullName evidence="1">Uncharacterized protein</fullName>
    </submittedName>
</protein>
<evidence type="ECO:0000313" key="1">
    <source>
        <dbReference type="EMBL" id="AGH42487.1"/>
    </source>
</evidence>
<dbReference type="KEGG" id="gps:C427_0377"/>
<dbReference type="HOGENOM" id="CLU_3203087_0_0_6"/>
<dbReference type="AlphaFoldDB" id="K6Z6D2"/>
<name>K6Z6D2_9ALTE</name>
<organism evidence="1 2">
    <name type="scientific">Paraglaciecola psychrophila 170</name>
    <dbReference type="NCBI Taxonomy" id="1129794"/>
    <lineage>
        <taxon>Bacteria</taxon>
        <taxon>Pseudomonadati</taxon>
        <taxon>Pseudomonadota</taxon>
        <taxon>Gammaproteobacteria</taxon>
        <taxon>Alteromonadales</taxon>
        <taxon>Alteromonadaceae</taxon>
        <taxon>Paraglaciecola</taxon>
    </lineage>
</organism>
<proteinExistence type="predicted"/>
<accession>K6Z6D2</accession>
<evidence type="ECO:0000313" key="2">
    <source>
        <dbReference type="Proteomes" id="UP000011864"/>
    </source>
</evidence>
<sequence length="45" mass="5174">MIVSTLHFEYHHILEELKGSYAPFEPNSDTIAAKQLTDDILQTKQ</sequence>
<dbReference type="Proteomes" id="UP000011864">
    <property type="component" value="Chromosome"/>
</dbReference>
<reference evidence="1 2" key="1">
    <citation type="journal article" date="2013" name="Genome Announc.">
        <title>Complete Genome Sequence of Glaciecola psychrophila Strain 170T.</title>
        <authorList>
            <person name="Yin J."/>
            <person name="Chen J."/>
            <person name="Liu G."/>
            <person name="Yu Y."/>
            <person name="Song L."/>
            <person name="Wang X."/>
            <person name="Qu X."/>
        </authorList>
    </citation>
    <scope>NUCLEOTIDE SEQUENCE [LARGE SCALE GENOMIC DNA]</scope>
    <source>
        <strain evidence="1 2">170</strain>
    </source>
</reference>